<gene>
    <name evidence="1" type="ORF">AB406_0385</name>
</gene>
<dbReference type="RefSeq" id="WP_079206564.1">
    <property type="nucleotide sequence ID" value="NZ_CP011859.1"/>
</dbReference>
<evidence type="ECO:0000313" key="2">
    <source>
        <dbReference type="Proteomes" id="UP000189883"/>
    </source>
</evidence>
<dbReference type="AlphaFoldDB" id="A0A1S7DQG2"/>
<dbReference type="EMBL" id="CP011859">
    <property type="protein sequence ID" value="AQY21344.1"/>
    <property type="molecule type" value="Genomic_DNA"/>
</dbReference>
<protein>
    <recommendedName>
        <fullName evidence="3">DUF4355 domain-containing protein</fullName>
    </recommendedName>
</protein>
<name>A0A1S7DQG2_RIEAN</name>
<dbReference type="Proteomes" id="UP000189883">
    <property type="component" value="Chromosome"/>
</dbReference>
<sequence length="202" mass="22648">MTKAEFLQIIKKHFTKFGLSESTLGEITKLIEGSYTENSTAEEIIEQCKSYESLAKVLQSEIDTRVSSAVEKVKKEQAPDKKSGADKEAEPTIGEYLKQISERLDNIEKGQVVKSLNEKAVTRLKELKMTDKEIEAAMFGRNFENEESLNEFVTKQTEIYEGIVKERVSNSAGNGFSPMSSSGNGVENTAIKNDIEEFNKQF</sequence>
<evidence type="ECO:0008006" key="3">
    <source>
        <dbReference type="Google" id="ProtNLM"/>
    </source>
</evidence>
<reference evidence="1 2" key="1">
    <citation type="submission" date="2015-06" db="EMBL/GenBank/DDBJ databases">
        <title>R. anatipestifer strain HXb2 is the most virulent strain so far, and the genome sequence would help us uncover the pathogenesis.</title>
        <authorList>
            <person name="Hu Q."/>
            <person name="Qi J."/>
            <person name="Bo H."/>
            <person name="Liu G."/>
            <person name="Tao M."/>
            <person name="Ding Y."/>
            <person name="Xue Y."/>
        </authorList>
    </citation>
    <scope>NUCLEOTIDE SEQUENCE [LARGE SCALE GENOMIC DNA]</scope>
    <source>
        <strain evidence="1 2">HXb2</strain>
    </source>
</reference>
<organism evidence="1 2">
    <name type="scientific">Riemerella anatipestifer</name>
    <name type="common">Moraxella anatipestifer</name>
    <dbReference type="NCBI Taxonomy" id="34085"/>
    <lineage>
        <taxon>Bacteria</taxon>
        <taxon>Pseudomonadati</taxon>
        <taxon>Bacteroidota</taxon>
        <taxon>Flavobacteriia</taxon>
        <taxon>Flavobacteriales</taxon>
        <taxon>Weeksellaceae</taxon>
        <taxon>Riemerella</taxon>
    </lineage>
</organism>
<accession>A0A1S7DQG2</accession>
<evidence type="ECO:0000313" key="1">
    <source>
        <dbReference type="EMBL" id="AQY21344.1"/>
    </source>
</evidence>
<proteinExistence type="predicted"/>